<sequence length="728" mass="84773">MAATQGSQTQYHHFIPQFILKNFSHRYAPPQLNSRSTSGRKARNTKTKLYRGSPVLNILDLEGKVPQLNESPVKRTFGLLNMYQDLSNVSDFNYLEKEIGKLESRVSVLIAGIRDALGSGKGDYSMSRPERDMLRKFMFIMKYRGPGFYRRFHGDKSGNYKQDDTDKFKAYMQEKGYQKPVDVWFQSIKTILNLEMDLDGSWQKQLLRDIYPSDAMWFIMHTEWYFLAFCTPSDPNDEFILTENCYNIHEGPNSTALNPNTGEYDVVCWTSYHEFSPITPKLMFILRSCTLPNAEEDRSESIKEWRTNMYEMSRSQHSNPATAISTLEDLPIRKPQNSYSRITPQGIRLLPGEDGSRRSNHRFTFPFCKIDTDQVHRINYVMLENAHRTMAISYKSAPSLMRSIKHYLELPADRSCKHIYRQDTDGRLVYLRKLETIVRNFGIDVNMVYREVPGVNEQECLKKEALDQLEKEMLEYIPQQPPEFMIPYKKLGGTRETFITDMYQAEKMRFLRIKVDVCTRGFRETIREKIRDNLRDIFCQLPTRRFWIYLKSLRVMSLSSPETFEEQFASMDNMQGPEDVIVKATHVVRPECLGLLLHFTVMQDIQHRLNPGLGPSSDFSLDDIGFLRLRKITNLTFSSVGSICNCGIKRVEEIAITILNMARATQMYKPYMNPVWSNDENIELFVRTSVRGQMSKSLSDQLDSQVLEELSDVLFNIVYPTYTKILKS</sequence>
<dbReference type="EMBL" id="ML977497">
    <property type="protein sequence ID" value="KAF2134927.1"/>
    <property type="molecule type" value="Genomic_DNA"/>
</dbReference>
<protein>
    <recommendedName>
        <fullName evidence="3">DUF4238 domain-containing protein</fullName>
    </recommendedName>
</protein>
<gene>
    <name evidence="1" type="ORF">P153DRAFT_329801</name>
</gene>
<dbReference type="Proteomes" id="UP000799771">
    <property type="component" value="Unassembled WGS sequence"/>
</dbReference>
<evidence type="ECO:0000313" key="2">
    <source>
        <dbReference type="Proteomes" id="UP000799771"/>
    </source>
</evidence>
<dbReference type="RefSeq" id="XP_033529314.1">
    <property type="nucleotide sequence ID" value="XM_033665408.1"/>
</dbReference>
<keyword evidence="2" id="KW-1185">Reference proteome</keyword>
<dbReference type="InterPro" id="IPR025332">
    <property type="entry name" value="DUF4238"/>
</dbReference>
<organism evidence="1 2">
    <name type="scientific">Dothidotthia symphoricarpi CBS 119687</name>
    <dbReference type="NCBI Taxonomy" id="1392245"/>
    <lineage>
        <taxon>Eukaryota</taxon>
        <taxon>Fungi</taxon>
        <taxon>Dikarya</taxon>
        <taxon>Ascomycota</taxon>
        <taxon>Pezizomycotina</taxon>
        <taxon>Dothideomycetes</taxon>
        <taxon>Pleosporomycetidae</taxon>
        <taxon>Pleosporales</taxon>
        <taxon>Dothidotthiaceae</taxon>
        <taxon>Dothidotthia</taxon>
    </lineage>
</organism>
<proteinExistence type="predicted"/>
<name>A0A6A6AVR0_9PLEO</name>
<dbReference type="OrthoDB" id="5340163at2759"/>
<evidence type="ECO:0000313" key="1">
    <source>
        <dbReference type="EMBL" id="KAF2134927.1"/>
    </source>
</evidence>
<accession>A0A6A6AVR0</accession>
<dbReference type="Pfam" id="PF14022">
    <property type="entry name" value="DUF4238"/>
    <property type="match status" value="1"/>
</dbReference>
<dbReference type="GeneID" id="54405840"/>
<dbReference type="AlphaFoldDB" id="A0A6A6AVR0"/>
<evidence type="ECO:0008006" key="3">
    <source>
        <dbReference type="Google" id="ProtNLM"/>
    </source>
</evidence>
<reference evidence="1" key="1">
    <citation type="journal article" date="2020" name="Stud. Mycol.">
        <title>101 Dothideomycetes genomes: a test case for predicting lifestyles and emergence of pathogens.</title>
        <authorList>
            <person name="Haridas S."/>
            <person name="Albert R."/>
            <person name="Binder M."/>
            <person name="Bloem J."/>
            <person name="Labutti K."/>
            <person name="Salamov A."/>
            <person name="Andreopoulos B."/>
            <person name="Baker S."/>
            <person name="Barry K."/>
            <person name="Bills G."/>
            <person name="Bluhm B."/>
            <person name="Cannon C."/>
            <person name="Castanera R."/>
            <person name="Culley D."/>
            <person name="Daum C."/>
            <person name="Ezra D."/>
            <person name="Gonzalez J."/>
            <person name="Henrissat B."/>
            <person name="Kuo A."/>
            <person name="Liang C."/>
            <person name="Lipzen A."/>
            <person name="Lutzoni F."/>
            <person name="Magnuson J."/>
            <person name="Mondo S."/>
            <person name="Nolan M."/>
            <person name="Ohm R."/>
            <person name="Pangilinan J."/>
            <person name="Park H.-J."/>
            <person name="Ramirez L."/>
            <person name="Alfaro M."/>
            <person name="Sun H."/>
            <person name="Tritt A."/>
            <person name="Yoshinaga Y."/>
            <person name="Zwiers L.-H."/>
            <person name="Turgeon B."/>
            <person name="Goodwin S."/>
            <person name="Spatafora J."/>
            <person name="Crous P."/>
            <person name="Grigoriev I."/>
        </authorList>
    </citation>
    <scope>NUCLEOTIDE SEQUENCE</scope>
    <source>
        <strain evidence="1">CBS 119687</strain>
    </source>
</reference>